<reference evidence="2 3" key="1">
    <citation type="submission" date="2019-09" db="EMBL/GenBank/DDBJ databases">
        <title>Screening of Novel Bioactive Compounds from Soil-Associated.</title>
        <authorList>
            <person name="Zhao S."/>
        </authorList>
    </citation>
    <scope>NUCLEOTIDE SEQUENCE [LARGE SCALE GENOMIC DNA]</scope>
    <source>
        <strain evidence="2 3">HIT-DPA4</strain>
    </source>
</reference>
<organism evidence="2 3">
    <name type="scientific">Streptomyces luteolifulvus</name>
    <dbReference type="NCBI Taxonomy" id="2615112"/>
    <lineage>
        <taxon>Bacteria</taxon>
        <taxon>Bacillati</taxon>
        <taxon>Actinomycetota</taxon>
        <taxon>Actinomycetes</taxon>
        <taxon>Kitasatosporales</taxon>
        <taxon>Streptomycetaceae</taxon>
        <taxon>Streptomyces</taxon>
    </lineage>
</organism>
<accession>A0A6H9UNY9</accession>
<keyword evidence="2" id="KW-0808">Transferase</keyword>
<sequence>MFIPLDSDGYLINLADAEKVGPQWHPLIESLVDECRSRYQDLASVYIRGSVATGTAVWGRSDLDLIAVTYQEHAFDRVWIQEAADRTLSRHSTVVDIDLAITSATTILTDRKSGFFIKTQSALVYGEDFAPRIAPYRIDADAFSHLFNLELDLKTVRCAVDGTSETFARTLILRLVKRVLRAALELVAERQQAYTRDPGMCCDLFGKFYPEKVAAMRSILDLMSELTDPDDALESIESLIRWIATERSRLYPLELPKIAFIDDLGV</sequence>
<evidence type="ECO:0000313" key="3">
    <source>
        <dbReference type="Proteomes" id="UP000442707"/>
    </source>
</evidence>
<dbReference type="InterPro" id="IPR002934">
    <property type="entry name" value="Polymerase_NTP_transf_dom"/>
</dbReference>
<dbReference type="Gene3D" id="3.30.460.10">
    <property type="entry name" value="Beta Polymerase, domain 2"/>
    <property type="match status" value="1"/>
</dbReference>
<dbReference type="InterPro" id="IPR043519">
    <property type="entry name" value="NT_sf"/>
</dbReference>
<comment type="caution">
    <text evidence="2">The sequence shown here is derived from an EMBL/GenBank/DDBJ whole genome shotgun (WGS) entry which is preliminary data.</text>
</comment>
<dbReference type="RefSeq" id="WP_150957768.1">
    <property type="nucleotide sequence ID" value="NZ_VZRB01000048.1"/>
</dbReference>
<dbReference type="SUPFAM" id="SSF81301">
    <property type="entry name" value="Nucleotidyltransferase"/>
    <property type="match status" value="1"/>
</dbReference>
<protein>
    <submittedName>
        <fullName evidence="2">Nucleotidyltransferase domain-containing protein</fullName>
    </submittedName>
</protein>
<feature type="domain" description="Polymerase nucleotidyl transferase" evidence="1">
    <location>
        <begin position="29"/>
        <end position="94"/>
    </location>
</feature>
<dbReference type="AlphaFoldDB" id="A0A6H9UNY9"/>
<evidence type="ECO:0000259" key="1">
    <source>
        <dbReference type="Pfam" id="PF01909"/>
    </source>
</evidence>
<dbReference type="Proteomes" id="UP000442707">
    <property type="component" value="Unassembled WGS sequence"/>
</dbReference>
<dbReference type="Pfam" id="PF01909">
    <property type="entry name" value="NTP_transf_2"/>
    <property type="match status" value="1"/>
</dbReference>
<evidence type="ECO:0000313" key="2">
    <source>
        <dbReference type="EMBL" id="KAB1140001.1"/>
    </source>
</evidence>
<keyword evidence="3" id="KW-1185">Reference proteome</keyword>
<proteinExistence type="predicted"/>
<name>A0A6H9UNY9_9ACTN</name>
<dbReference type="EMBL" id="VZRB01000048">
    <property type="protein sequence ID" value="KAB1140001.1"/>
    <property type="molecule type" value="Genomic_DNA"/>
</dbReference>
<dbReference type="GO" id="GO:0016779">
    <property type="term" value="F:nucleotidyltransferase activity"/>
    <property type="evidence" value="ECO:0007669"/>
    <property type="project" value="InterPro"/>
</dbReference>
<gene>
    <name evidence="2" type="ORF">F7R91_37630</name>
</gene>